<evidence type="ECO:0000313" key="8">
    <source>
        <dbReference type="EMBL" id="AEH63173.1"/>
    </source>
</evidence>
<evidence type="ECO:0000256" key="5">
    <source>
        <dbReference type="ARBA" id="ARBA00023136"/>
    </source>
</evidence>
<dbReference type="eggNOG" id="COG0531">
    <property type="taxonomic scope" value="Bacteria"/>
</dbReference>
<feature type="transmembrane region" description="Helical" evidence="7">
    <location>
        <begin position="268"/>
        <end position="294"/>
    </location>
</feature>
<feature type="region of interest" description="Disordered" evidence="6">
    <location>
        <begin position="1"/>
        <end position="25"/>
    </location>
</feature>
<gene>
    <name evidence="8" type="ordered locus">Zmob_1351</name>
</gene>
<accession>A0A0H3G321</accession>
<keyword evidence="2" id="KW-0813">Transport</keyword>
<dbReference type="HOGENOM" id="CLU_007946_15_12_5"/>
<dbReference type="Proteomes" id="UP000001494">
    <property type="component" value="Chromosome"/>
</dbReference>
<dbReference type="KEGG" id="zmm:Zmob_1351"/>
<feature type="transmembrane region" description="Helical" evidence="7">
    <location>
        <begin position="130"/>
        <end position="153"/>
    </location>
</feature>
<comment type="subcellular location">
    <subcellularLocation>
        <location evidence="1">Membrane</location>
        <topology evidence="1">Multi-pass membrane protein</topology>
    </subcellularLocation>
</comment>
<keyword evidence="5 7" id="KW-0472">Membrane</keyword>
<feature type="transmembrane region" description="Helical" evidence="7">
    <location>
        <begin position="452"/>
        <end position="469"/>
    </location>
</feature>
<dbReference type="GeneID" id="79904884"/>
<evidence type="ECO:0000313" key="9">
    <source>
        <dbReference type="Proteomes" id="UP000001494"/>
    </source>
</evidence>
<dbReference type="PANTHER" id="PTHR43243">
    <property type="entry name" value="INNER MEMBRANE TRANSPORTER YGJI-RELATED"/>
    <property type="match status" value="1"/>
</dbReference>
<feature type="transmembrane region" description="Helical" evidence="7">
    <location>
        <begin position="319"/>
        <end position="338"/>
    </location>
</feature>
<organism evidence="8 9">
    <name type="scientific">Zymomonas mobilis subsp. mobilis (strain ATCC 10988 / DSM 424 / LMG 404 / NCIMB 8938 / NRRL B-806 / ZM1)</name>
    <dbReference type="NCBI Taxonomy" id="555217"/>
    <lineage>
        <taxon>Bacteria</taxon>
        <taxon>Pseudomonadati</taxon>
        <taxon>Pseudomonadota</taxon>
        <taxon>Alphaproteobacteria</taxon>
        <taxon>Sphingomonadales</taxon>
        <taxon>Zymomonadaceae</taxon>
        <taxon>Zymomonas</taxon>
    </lineage>
</organism>
<dbReference type="GO" id="GO:0016020">
    <property type="term" value="C:membrane"/>
    <property type="evidence" value="ECO:0007669"/>
    <property type="project" value="UniProtKB-SubCell"/>
</dbReference>
<feature type="transmembrane region" description="Helical" evidence="7">
    <location>
        <begin position="235"/>
        <end position="256"/>
    </location>
</feature>
<dbReference type="Gene3D" id="1.20.1740.10">
    <property type="entry name" value="Amino acid/polyamine transporter I"/>
    <property type="match status" value="1"/>
</dbReference>
<feature type="transmembrane region" description="Helical" evidence="7">
    <location>
        <begin position="159"/>
        <end position="179"/>
    </location>
</feature>
<evidence type="ECO:0000256" key="2">
    <source>
        <dbReference type="ARBA" id="ARBA00022448"/>
    </source>
</evidence>
<dbReference type="InterPro" id="IPR002293">
    <property type="entry name" value="AA/rel_permease1"/>
</dbReference>
<feature type="transmembrane region" description="Helical" evidence="7">
    <location>
        <begin position="62"/>
        <end position="85"/>
    </location>
</feature>
<dbReference type="Pfam" id="PF13520">
    <property type="entry name" value="AA_permease_2"/>
    <property type="match status" value="1"/>
</dbReference>
<feature type="transmembrane region" description="Helical" evidence="7">
    <location>
        <begin position="424"/>
        <end position="446"/>
    </location>
</feature>
<dbReference type="GO" id="GO:0015171">
    <property type="term" value="F:amino acid transmembrane transporter activity"/>
    <property type="evidence" value="ECO:0007669"/>
    <property type="project" value="TreeGrafter"/>
</dbReference>
<protein>
    <submittedName>
        <fullName evidence="8">Amino acid permease-associated region</fullName>
    </submittedName>
</protein>
<feature type="transmembrane region" description="Helical" evidence="7">
    <location>
        <begin position="391"/>
        <end position="412"/>
    </location>
</feature>
<dbReference type="PANTHER" id="PTHR43243:SF4">
    <property type="entry name" value="CATIONIC AMINO ACID TRANSPORTER 4"/>
    <property type="match status" value="1"/>
</dbReference>
<dbReference type="PIRSF" id="PIRSF006060">
    <property type="entry name" value="AA_transporter"/>
    <property type="match status" value="1"/>
</dbReference>
<dbReference type="AlphaFoldDB" id="A0A0H3G321"/>
<feature type="transmembrane region" description="Helical" evidence="7">
    <location>
        <begin position="186"/>
        <end position="209"/>
    </location>
</feature>
<keyword evidence="3 7" id="KW-0812">Transmembrane</keyword>
<dbReference type="OrthoDB" id="9804700at2"/>
<evidence type="ECO:0000256" key="7">
    <source>
        <dbReference type="SAM" id="Phobius"/>
    </source>
</evidence>
<evidence type="ECO:0000256" key="1">
    <source>
        <dbReference type="ARBA" id="ARBA00004141"/>
    </source>
</evidence>
<feature type="compositionally biased region" description="Basic residues" evidence="6">
    <location>
        <begin position="1"/>
        <end position="13"/>
    </location>
</feature>
<evidence type="ECO:0000256" key="6">
    <source>
        <dbReference type="SAM" id="MobiDB-lite"/>
    </source>
</evidence>
<evidence type="ECO:0000256" key="3">
    <source>
        <dbReference type="ARBA" id="ARBA00022692"/>
    </source>
</evidence>
<feature type="transmembrane region" description="Helical" evidence="7">
    <location>
        <begin position="35"/>
        <end position="55"/>
    </location>
</feature>
<dbReference type="RefSeq" id="WP_011241537.1">
    <property type="nucleotide sequence ID" value="NC_017262.1"/>
</dbReference>
<name>A0A0H3G321_ZYMMA</name>
<feature type="transmembrane region" description="Helical" evidence="7">
    <location>
        <begin position="368"/>
        <end position="385"/>
    </location>
</feature>
<keyword evidence="4 7" id="KW-1133">Transmembrane helix</keyword>
<dbReference type="EMBL" id="CP002850">
    <property type="protein sequence ID" value="AEH63173.1"/>
    <property type="molecule type" value="Genomic_DNA"/>
</dbReference>
<evidence type="ECO:0000256" key="4">
    <source>
        <dbReference type="ARBA" id="ARBA00022989"/>
    </source>
</evidence>
<reference evidence="8 9" key="1">
    <citation type="journal article" date="2011" name="J. Bacteriol.">
        <title>Genome sequence of the ethanol-producing Zymomonas mobilis subsp. mobilis lectotype strain ATCC 10988.</title>
        <authorList>
            <person name="Pappas K.M."/>
            <person name="Kouvelis V.N."/>
            <person name="Saunders E."/>
            <person name="Brettin T.S."/>
            <person name="Bruce D."/>
            <person name="Detter C."/>
            <person name="Balakireva M."/>
            <person name="Han C.S."/>
            <person name="Savvakis G."/>
            <person name="Kyrpides N.C."/>
            <person name="Typas M.A."/>
        </authorList>
    </citation>
    <scope>NUCLEOTIDE SEQUENCE [LARGE SCALE GENOMIC DNA]</scope>
    <source>
        <strain evidence="9">ATCC 10988 / DSM 424 / CCUG 17860 / LMG 404 / NCIMB 8938 / NRRL B-806 / ZM1</strain>
    </source>
</reference>
<sequence length="477" mass="51303">MLKKYFGSRKKFRSLSSQQSHPHKKDQALSRNLSWPHLIALGVGAIVGTGIYTLVGVGADRAGPAVVIAFIIAGLICATAALGYAELSTLIPEAGGAYTYAYMAIGRHMAWIVGWSLILEYSLASSTVAVGWSAYLVGWLHSFGINLPAALLAGPHDGGIINLPAVIVALSIALLLTAGAKESATLTLALVILKLSALVLFVVLTMPAFHFEYYHPFMPYGFVSHISPDGKVRGVMAAAAILFFAFYGFDTVATAAEETKNPKRDLTIGIIGSMTISVLIYIGVAACLLGAAPFSEFIKSGEPLALILRNLHHETAAKWIAAAALVALPSVIMAMIYGQSRVFFVMARDHLLPPFLAKVNKHGTPSQVTLFTGIVIALIAGFFRLDELAELANAGTLVAFIAVGLSLIILRVREGERTRRFSCPFPFVIGSVTVIGCLYLFTSLPLHTTIRFLLWNAIGLVFYGSYNLYKRKKQKSL</sequence>
<feature type="transmembrane region" description="Helical" evidence="7">
    <location>
        <begin position="97"/>
        <end position="118"/>
    </location>
</feature>
<proteinExistence type="predicted"/>